<protein>
    <submittedName>
        <fullName evidence="2">Uncharacterized protein</fullName>
    </submittedName>
</protein>
<feature type="compositionally biased region" description="Polar residues" evidence="1">
    <location>
        <begin position="76"/>
        <end position="86"/>
    </location>
</feature>
<evidence type="ECO:0000313" key="3">
    <source>
        <dbReference type="Proteomes" id="UP001211872"/>
    </source>
</evidence>
<accession>A0ABY7PU17</accession>
<feature type="region of interest" description="Disordered" evidence="1">
    <location>
        <begin position="1"/>
        <end position="26"/>
    </location>
</feature>
<organism evidence="2 3">
    <name type="scientific">Hymenobacter yonginensis</name>
    <dbReference type="NCBI Taxonomy" id="748197"/>
    <lineage>
        <taxon>Bacteria</taxon>
        <taxon>Pseudomonadati</taxon>
        <taxon>Bacteroidota</taxon>
        <taxon>Cytophagia</taxon>
        <taxon>Cytophagales</taxon>
        <taxon>Hymenobacteraceae</taxon>
        <taxon>Hymenobacter</taxon>
    </lineage>
</organism>
<sequence>MGNPISHSSIGGMEGSNRTQQKSAALRRMMSPTAVVFICPVKTKIMSTTALNPFPFIKENGKERSDDSPMEEQRRVSTNPSNQILVSQRGHARNIPVAR</sequence>
<keyword evidence="3" id="KW-1185">Reference proteome</keyword>
<dbReference type="Proteomes" id="UP001211872">
    <property type="component" value="Chromosome"/>
</dbReference>
<dbReference type="EMBL" id="CP115396">
    <property type="protein sequence ID" value="WBO86092.1"/>
    <property type="molecule type" value="Genomic_DNA"/>
</dbReference>
<gene>
    <name evidence="2" type="ORF">O9Z63_07505</name>
</gene>
<name>A0ABY7PU17_9BACT</name>
<evidence type="ECO:0000313" key="2">
    <source>
        <dbReference type="EMBL" id="WBO86092.1"/>
    </source>
</evidence>
<evidence type="ECO:0000256" key="1">
    <source>
        <dbReference type="SAM" id="MobiDB-lite"/>
    </source>
</evidence>
<proteinExistence type="predicted"/>
<feature type="compositionally biased region" description="Basic and acidic residues" evidence="1">
    <location>
        <begin position="59"/>
        <end position="75"/>
    </location>
</feature>
<dbReference type="RefSeq" id="WP_270128682.1">
    <property type="nucleotide sequence ID" value="NZ_CP115396.1"/>
</dbReference>
<feature type="region of interest" description="Disordered" evidence="1">
    <location>
        <begin position="55"/>
        <end position="99"/>
    </location>
</feature>
<reference evidence="2 3" key="1">
    <citation type="journal article" date="2011" name="Int. J. Syst. Evol. Microbiol.">
        <title>Hymenobacter yonginensis sp. nov., isolated from a mesotrophic artificial lake.</title>
        <authorList>
            <person name="Joung Y."/>
            <person name="Cho S.H."/>
            <person name="Kim H."/>
            <person name="Kim S.B."/>
            <person name="Joh K."/>
        </authorList>
    </citation>
    <scope>NUCLEOTIDE SEQUENCE [LARGE SCALE GENOMIC DNA]</scope>
    <source>
        <strain evidence="2 3">KCTC 22745</strain>
    </source>
</reference>